<dbReference type="GO" id="GO:0006886">
    <property type="term" value="P:intracellular protein transport"/>
    <property type="evidence" value="ECO:0007669"/>
    <property type="project" value="InterPro"/>
</dbReference>
<dbReference type="GO" id="GO:0072583">
    <property type="term" value="P:clathrin-dependent endocytosis"/>
    <property type="evidence" value="ECO:0007669"/>
    <property type="project" value="TreeGrafter"/>
</dbReference>
<keyword evidence="9" id="KW-1185">Reference proteome</keyword>
<dbReference type="STRING" id="42155.A0A0R3QV32"/>
<feature type="transmembrane region" description="Helical" evidence="7">
    <location>
        <begin position="164"/>
        <end position="182"/>
    </location>
</feature>
<sequence>MSLIISTIDSMHTTTETTFIPVLLLTFLNCPFFAGSEICYRCANEFIVMYWGHFLPIQADDELVADSICIKINERSEEVQCVGPCLTVNVTIGEGNRTRVIGMMRDCQKKYYSRNSDNDIGNRRCRNQTIKVRQHMLNAEYCFCLGSYCNGDGDRIDRMRYSSILLHCCVLICTLTFYHYFWFRTYPFKFLNFFILNDSYFYWFQETVGLFVLVMSDPVAEFLAREQNVLAGIQDDSLGTSPPPYVNSNDAVDNGNDTACVNETRLLSGTSDSGLDLPTLANGVRRLNTTPSPSLAAMNNMSKPEPEKIKKWREEQKIMLEKKDKNEERKKEEMRAAGKKELEEWYAQRAERLAKTRAVNRKAEEDFISDREAFKDGAEWERIAKLCEFSGKNSKTSSDLSRLRTLLLKLKTQKE</sequence>
<dbReference type="GO" id="GO:0030132">
    <property type="term" value="C:clathrin coat of coated pit"/>
    <property type="evidence" value="ECO:0007669"/>
    <property type="project" value="InterPro"/>
</dbReference>
<organism evidence="10">
    <name type="scientific">Brugia timori</name>
    <dbReference type="NCBI Taxonomy" id="42155"/>
    <lineage>
        <taxon>Eukaryota</taxon>
        <taxon>Metazoa</taxon>
        <taxon>Ecdysozoa</taxon>
        <taxon>Nematoda</taxon>
        <taxon>Chromadorea</taxon>
        <taxon>Rhabditida</taxon>
        <taxon>Spirurina</taxon>
        <taxon>Spiruromorpha</taxon>
        <taxon>Filarioidea</taxon>
        <taxon>Onchocercidae</taxon>
        <taxon>Brugia</taxon>
    </lineage>
</organism>
<reference evidence="10" key="1">
    <citation type="submission" date="2017-02" db="UniProtKB">
        <authorList>
            <consortium name="WormBaseParasite"/>
        </authorList>
    </citation>
    <scope>IDENTIFICATION</scope>
</reference>
<keyword evidence="5 6" id="KW-0968">Cytoplasmic vesicle</keyword>
<evidence type="ECO:0000256" key="7">
    <source>
        <dbReference type="SAM" id="Phobius"/>
    </source>
</evidence>
<protein>
    <recommendedName>
        <fullName evidence="6">Clathrin light chain</fullName>
    </recommendedName>
</protein>
<dbReference type="InterPro" id="IPR000996">
    <property type="entry name" value="Clathrin_L-chain"/>
</dbReference>
<dbReference type="PANTHER" id="PTHR10639">
    <property type="entry name" value="CLATHRIN LIGHT CHAIN"/>
    <property type="match status" value="1"/>
</dbReference>
<proteinExistence type="inferred from homology"/>
<evidence type="ECO:0000313" key="9">
    <source>
        <dbReference type="Proteomes" id="UP000280834"/>
    </source>
</evidence>
<dbReference type="GO" id="GO:0005198">
    <property type="term" value="F:structural molecule activity"/>
    <property type="evidence" value="ECO:0007669"/>
    <property type="project" value="InterPro"/>
</dbReference>
<dbReference type="EMBL" id="UZAG01017053">
    <property type="protein sequence ID" value="VDO32545.1"/>
    <property type="molecule type" value="Genomic_DNA"/>
</dbReference>
<evidence type="ECO:0000313" key="10">
    <source>
        <dbReference type="WBParaSite" id="BTMF_0001158401-mRNA-1"/>
    </source>
</evidence>
<comment type="function">
    <text evidence="6">Clathrin is the major protein of the polyhedral coat of coated pits and vesicles.</text>
</comment>
<accession>A0A0R3QV32</accession>
<evidence type="ECO:0000256" key="2">
    <source>
        <dbReference type="ARBA" id="ARBA00005263"/>
    </source>
</evidence>
<name>A0A0R3QV32_9BILA</name>
<dbReference type="GO" id="GO:0032050">
    <property type="term" value="F:clathrin heavy chain binding"/>
    <property type="evidence" value="ECO:0007669"/>
    <property type="project" value="TreeGrafter"/>
</dbReference>
<evidence type="ECO:0000256" key="1">
    <source>
        <dbReference type="ARBA" id="ARBA00004180"/>
    </source>
</evidence>
<dbReference type="GO" id="GO:0030672">
    <property type="term" value="C:synaptic vesicle membrane"/>
    <property type="evidence" value="ECO:0007669"/>
    <property type="project" value="TreeGrafter"/>
</dbReference>
<keyword evidence="3 6" id="KW-0472">Membrane</keyword>
<keyword evidence="7" id="KW-1133">Transmembrane helix</keyword>
<dbReference type="Proteomes" id="UP000280834">
    <property type="component" value="Unassembled WGS sequence"/>
</dbReference>
<dbReference type="GO" id="GO:0030130">
    <property type="term" value="C:clathrin coat of trans-Golgi network vesicle"/>
    <property type="evidence" value="ECO:0007669"/>
    <property type="project" value="InterPro"/>
</dbReference>
<dbReference type="GO" id="GO:0099631">
    <property type="term" value="C:postsynaptic endocytic zone cytoplasmic component"/>
    <property type="evidence" value="ECO:0007669"/>
    <property type="project" value="TreeGrafter"/>
</dbReference>
<dbReference type="PANTHER" id="PTHR10639:SF7">
    <property type="entry name" value="CLATHRIN LIGHT CHAIN"/>
    <property type="match status" value="1"/>
</dbReference>
<gene>
    <name evidence="8" type="ORF">BTMF_LOCUS9618</name>
</gene>
<dbReference type="WBParaSite" id="BTMF_0001158401-mRNA-1">
    <property type="protein sequence ID" value="BTMF_0001158401-mRNA-1"/>
    <property type="gene ID" value="BTMF_0001158401"/>
</dbReference>
<comment type="similarity">
    <text evidence="2 6">Belongs to the clathrin light chain family.</text>
</comment>
<evidence type="ECO:0000256" key="5">
    <source>
        <dbReference type="ARBA" id="ARBA00023329"/>
    </source>
</evidence>
<comment type="subcellular location">
    <subcellularLocation>
        <location evidence="1 6">Cytoplasmic vesicle membrane</location>
        <topology evidence="1 6">Peripheral membrane protein</topology>
        <orientation evidence="1 6">Cytoplasmic side</orientation>
    </subcellularLocation>
    <subcellularLocation>
        <location evidence="6">Membrane</location>
        <location evidence="6">Coated pit</location>
        <topology evidence="6">Peripheral membrane protein</topology>
        <orientation evidence="6">Cytoplasmic side</orientation>
    </subcellularLocation>
    <text evidence="6">Cytoplasmic face of coated pits and vesicles.</text>
</comment>
<dbReference type="AlphaFoldDB" id="A0A0R3QV32"/>
<evidence type="ECO:0000313" key="8">
    <source>
        <dbReference type="EMBL" id="VDO32545.1"/>
    </source>
</evidence>
<dbReference type="Pfam" id="PF01086">
    <property type="entry name" value="Clathrin_lg_ch"/>
    <property type="match status" value="1"/>
</dbReference>
<evidence type="ECO:0000256" key="3">
    <source>
        <dbReference type="ARBA" id="ARBA00023136"/>
    </source>
</evidence>
<evidence type="ECO:0000256" key="6">
    <source>
        <dbReference type="RuleBase" id="RU363137"/>
    </source>
</evidence>
<evidence type="ECO:0000256" key="4">
    <source>
        <dbReference type="ARBA" id="ARBA00023176"/>
    </source>
</evidence>
<keyword evidence="4 6" id="KW-0168">Coated pit</keyword>
<reference evidence="8 9" key="2">
    <citation type="submission" date="2018-11" db="EMBL/GenBank/DDBJ databases">
        <authorList>
            <consortium name="Pathogen Informatics"/>
        </authorList>
    </citation>
    <scope>NUCLEOTIDE SEQUENCE [LARGE SCALE GENOMIC DNA]</scope>
</reference>
<keyword evidence="7" id="KW-0812">Transmembrane</keyword>